<name>A0A921HB20_9PAST</name>
<evidence type="ECO:0000256" key="3">
    <source>
        <dbReference type="ARBA" id="ARBA00022913"/>
    </source>
</evidence>
<keyword evidence="9" id="KW-1185">Reference proteome</keyword>
<organism evidence="6 8">
    <name type="scientific">Gallibacterium anatis</name>
    <dbReference type="NCBI Taxonomy" id="750"/>
    <lineage>
        <taxon>Bacteria</taxon>
        <taxon>Pseudomonadati</taxon>
        <taxon>Pseudomonadota</taxon>
        <taxon>Gammaproteobacteria</taxon>
        <taxon>Pasteurellales</taxon>
        <taxon>Pasteurellaceae</taxon>
        <taxon>Gallibacterium</taxon>
    </lineage>
</organism>
<dbReference type="EMBL" id="DYVQ01000069">
    <property type="protein sequence ID" value="HJF73978.1"/>
    <property type="molecule type" value="Genomic_DNA"/>
</dbReference>
<evidence type="ECO:0000256" key="4">
    <source>
        <dbReference type="ARBA" id="ARBA00023026"/>
    </source>
</evidence>
<dbReference type="EMBL" id="CP126975">
    <property type="protein sequence ID" value="WIM80857.1"/>
    <property type="molecule type" value="Genomic_DNA"/>
</dbReference>
<accession>A0A921HB20</accession>
<evidence type="ECO:0000313" key="7">
    <source>
        <dbReference type="EMBL" id="WIM80857.1"/>
    </source>
</evidence>
<dbReference type="InterPro" id="IPR006914">
    <property type="entry name" value="VENN_dom"/>
</dbReference>
<dbReference type="Proteomes" id="UP000749334">
    <property type="component" value="Unassembled WGS sequence"/>
</dbReference>
<gene>
    <name evidence="6" type="ORF">K8W15_07330</name>
    <name evidence="7" type="ORF">QP018_06410</name>
</gene>
<sequence length="352" mass="37759">MAHALLGAIEAYATGNNAAAGAAGAVSGELAAKVISEQLYQKSPEQLTEAQKQTVTALSQLASGLAGGLISDSAAGAINAAEIGKRAVENNFSLNYTNEELEGMAINAKASALNKEINQKVIDKFEREHPELIENLKTTGDIASFLADLTPVIGDAKSFVEAEDGVDYLLASIGVIPGSDVATKSLKAAKQAFQKAKEAEKLGNISEATGYLNKASKELEKVKALDVGSYKDLKKRSVVGDNLDLDHIPSFAALKKAKENELGRKLLPKEEKFLRDESTAVAIPKDIHLNSRTFGGNNTIKQIIDDANNLCLAQQCDLNKMRSSLIERGYKTKDVDNVINEIIKNNYERGIK</sequence>
<reference evidence="6" key="2">
    <citation type="submission" date="2021-09" db="EMBL/GenBank/DDBJ databases">
        <authorList>
            <person name="Gilroy R."/>
        </authorList>
    </citation>
    <scope>NUCLEOTIDE SEQUENCE</scope>
    <source>
        <strain evidence="6">ChiHjej11B10-15683</strain>
    </source>
</reference>
<feature type="domain" description="VENN motif-containing" evidence="5">
    <location>
        <begin position="44"/>
        <end position="92"/>
    </location>
</feature>
<evidence type="ECO:0000256" key="1">
    <source>
        <dbReference type="ARBA" id="ARBA00004219"/>
    </source>
</evidence>
<evidence type="ECO:0000313" key="9">
    <source>
        <dbReference type="Proteomes" id="UP001226750"/>
    </source>
</evidence>
<dbReference type="RefSeq" id="WP_013747006.1">
    <property type="nucleotide sequence ID" value="NZ_CP126975.1"/>
</dbReference>
<dbReference type="GO" id="GO:0090729">
    <property type="term" value="F:toxin activity"/>
    <property type="evidence" value="ECO:0007669"/>
    <property type="project" value="UniProtKB-KW"/>
</dbReference>
<keyword evidence="4" id="KW-0843">Virulence</keyword>
<protein>
    <submittedName>
        <fullName evidence="6">VENN motif pre-toxin domain-containing protein</fullName>
    </submittedName>
</protein>
<reference evidence="6" key="1">
    <citation type="journal article" date="2021" name="PeerJ">
        <title>Extensive microbial diversity within the chicken gut microbiome revealed by metagenomics and culture.</title>
        <authorList>
            <person name="Gilroy R."/>
            <person name="Ravi A."/>
            <person name="Getino M."/>
            <person name="Pursley I."/>
            <person name="Horton D.L."/>
            <person name="Alikhan N.F."/>
            <person name="Baker D."/>
            <person name="Gharbi K."/>
            <person name="Hall N."/>
            <person name="Watson M."/>
            <person name="Adriaenssens E.M."/>
            <person name="Foster-Nyarko E."/>
            <person name="Jarju S."/>
            <person name="Secka A."/>
            <person name="Antonio M."/>
            <person name="Oren A."/>
            <person name="Chaudhuri R.R."/>
            <person name="La Ragione R."/>
            <person name="Hildebrand F."/>
            <person name="Pallen M.J."/>
        </authorList>
    </citation>
    <scope>NUCLEOTIDE SEQUENCE</scope>
    <source>
        <strain evidence="6">ChiHjej11B10-15683</strain>
    </source>
</reference>
<reference evidence="7 9" key="3">
    <citation type="submission" date="2023-06" db="EMBL/GenBank/DDBJ databases">
        <title>Complete Genome Sequence of Gallibacterium anatis Strain BJF12, Isolated from a chicken with diarrhea.</title>
        <authorList>
            <person name="Guo F."/>
            <person name="Bu W."/>
            <person name="Xu F."/>
            <person name="Wen T."/>
        </authorList>
    </citation>
    <scope>NUCLEOTIDE SEQUENCE [LARGE SCALE GENOMIC DNA]</scope>
    <source>
        <strain evidence="7 9">BJF12</strain>
    </source>
</reference>
<evidence type="ECO:0000256" key="2">
    <source>
        <dbReference type="ARBA" id="ARBA00022656"/>
    </source>
</evidence>
<comment type="subcellular location">
    <subcellularLocation>
        <location evidence="1">Target cell</location>
        <location evidence="1">Target cell cytoplasm</location>
    </subcellularLocation>
</comment>
<dbReference type="Pfam" id="PF04829">
    <property type="entry name" value="PT-VENN"/>
    <property type="match status" value="1"/>
</dbReference>
<evidence type="ECO:0000259" key="5">
    <source>
        <dbReference type="Pfam" id="PF04829"/>
    </source>
</evidence>
<evidence type="ECO:0000313" key="8">
    <source>
        <dbReference type="Proteomes" id="UP000749334"/>
    </source>
</evidence>
<proteinExistence type="predicted"/>
<keyword evidence="2" id="KW-0800">Toxin</keyword>
<dbReference type="AlphaFoldDB" id="A0A921HB20"/>
<keyword evidence="3" id="KW-1266">Target cell cytoplasm</keyword>
<dbReference type="Proteomes" id="UP001226750">
    <property type="component" value="Chromosome"/>
</dbReference>
<evidence type="ECO:0000313" key="6">
    <source>
        <dbReference type="EMBL" id="HJF73978.1"/>
    </source>
</evidence>